<dbReference type="AlphaFoldDB" id="A0A8X7WJQ0"/>
<dbReference type="EMBL" id="JAAMPC010000001">
    <property type="protein sequence ID" value="KAG2330647.1"/>
    <property type="molecule type" value="Genomic_DNA"/>
</dbReference>
<name>A0A8X7WJQ0_BRACI</name>
<evidence type="ECO:0000313" key="4">
    <source>
        <dbReference type="EMBL" id="KAG2330647.1"/>
    </source>
</evidence>
<evidence type="ECO:0000259" key="2">
    <source>
        <dbReference type="Pfam" id="PF03372"/>
    </source>
</evidence>
<dbReference type="PANTHER" id="PTHR31286:SF159">
    <property type="entry name" value="DUF4283 DOMAIN-CONTAINING PROTEIN"/>
    <property type="match status" value="1"/>
</dbReference>
<dbReference type="OrthoDB" id="1109460at2759"/>
<dbReference type="Pfam" id="PF14111">
    <property type="entry name" value="DUF4283"/>
    <property type="match status" value="1"/>
</dbReference>
<dbReference type="InterPro" id="IPR036691">
    <property type="entry name" value="Endo/exonu/phosph_ase_sf"/>
</dbReference>
<organism evidence="4 5">
    <name type="scientific">Brassica carinata</name>
    <name type="common">Ethiopian mustard</name>
    <name type="synonym">Abyssinian cabbage</name>
    <dbReference type="NCBI Taxonomy" id="52824"/>
    <lineage>
        <taxon>Eukaryota</taxon>
        <taxon>Viridiplantae</taxon>
        <taxon>Streptophyta</taxon>
        <taxon>Embryophyta</taxon>
        <taxon>Tracheophyta</taxon>
        <taxon>Spermatophyta</taxon>
        <taxon>Magnoliopsida</taxon>
        <taxon>eudicotyledons</taxon>
        <taxon>Gunneridae</taxon>
        <taxon>Pentapetalae</taxon>
        <taxon>rosids</taxon>
        <taxon>malvids</taxon>
        <taxon>Brassicales</taxon>
        <taxon>Brassicaceae</taxon>
        <taxon>Brassiceae</taxon>
        <taxon>Brassica</taxon>
    </lineage>
</organism>
<sequence length="894" mass="100303">MTEASPVFDIHVSQILSDASPAVVVPPTGASVPVSSTEVSPPSEAFVPVSVPVDNTSGPGSEFNWLSRAKDTKKFSKSSIHVPQSEAGIPRIKIPYAVFERGAKAHSDYIVGIFYGNAPSYGKIWRVLNYLWGKDRRVTIHNLSKNAYLFYTPSVALRQRILQHELWKVGDSPFFVTEWKASFIIDPPSLQRAPLWATLSKVTFDLVTDEGQEIISKPLGKIVDVKPFSSVSSMDVKVIVNLTVRLPDIVEIERENDLVDVIEVSYPWLPPLCTVCNEIGHKANFCPTRSSNIRNKIRLGLRKMLDLRKILRKRKIILKSNCPVKSCMNSVISDLEHNLGAKKVSDNFIPSRTVSLPSKGGSVSPSGSTIPEVASCCAVDNSIPSGSIPDLPVPGSDIAQEEAPFLPAVKAVTLKFASGGVQENVDVVSLNPFAIHKEDQSFAQHKEDSNLSLVVTTPMNGQSSSPQYLSKTAKNKKRKLAKRSPVSGINDFSKHRPLCSWINKRRICFGALLETHVSEANSMYILSVLGPEWKLIANYQFSDLGKVWIIYKDSIRVQFLFADYQSISVKILPPEALPFYYTSVYASNELDERRQLWVSLKDTAIAFDLASHLWMVVCWDFNEILDPRECSNPSIITSTRPMREFGSCLSDIGVFDLTLQGPRFTWSNYRASDPVGKKIDRCLVNVLWQLSYPKGFCSFEPPDFSDHTPCHIRLISTKPNFGTRSFMFPSYLINLPDFIPIVKDCWIGLGAPAKNLTSLCYKLKQLKSPIKLLCKENFSQIERRVQEAKLILDSHQIQALNLPSQENIALEKKSREAWMFLRLAEELFFRQRSQIKWLEVGDLNTRFFHRITLVRNALNGISYLLRGDGSRSQSLKEVHQISAAHFAAFCPRYG</sequence>
<evidence type="ECO:0008006" key="6">
    <source>
        <dbReference type="Google" id="ProtNLM"/>
    </source>
</evidence>
<accession>A0A8X7WJQ0</accession>
<comment type="caution">
    <text evidence="4">The sequence shown here is derived from an EMBL/GenBank/DDBJ whole genome shotgun (WGS) entry which is preliminary data.</text>
</comment>
<dbReference type="Gene3D" id="3.60.10.10">
    <property type="entry name" value="Endonuclease/exonuclease/phosphatase"/>
    <property type="match status" value="1"/>
</dbReference>
<dbReference type="InterPro" id="IPR040256">
    <property type="entry name" value="At4g02000-like"/>
</dbReference>
<reference evidence="4 5" key="1">
    <citation type="submission" date="2020-02" db="EMBL/GenBank/DDBJ databases">
        <authorList>
            <person name="Ma Q."/>
            <person name="Huang Y."/>
            <person name="Song X."/>
            <person name="Pei D."/>
        </authorList>
    </citation>
    <scope>NUCLEOTIDE SEQUENCE [LARGE SCALE GENOMIC DNA]</scope>
    <source>
        <strain evidence="4">Sxm20200214</strain>
        <tissue evidence="4">Leaf</tissue>
    </source>
</reference>
<evidence type="ECO:0000259" key="3">
    <source>
        <dbReference type="Pfam" id="PF14111"/>
    </source>
</evidence>
<protein>
    <recommendedName>
        <fullName evidence="6">DUF4283 domain-containing protein</fullName>
    </recommendedName>
</protein>
<dbReference type="InterPro" id="IPR025558">
    <property type="entry name" value="DUF4283"/>
</dbReference>
<dbReference type="PANTHER" id="PTHR31286">
    <property type="entry name" value="GLYCINE-RICH CELL WALL STRUCTURAL PROTEIN 1.8-LIKE"/>
    <property type="match status" value="1"/>
</dbReference>
<dbReference type="GO" id="GO:0003824">
    <property type="term" value="F:catalytic activity"/>
    <property type="evidence" value="ECO:0007669"/>
    <property type="project" value="InterPro"/>
</dbReference>
<dbReference type="SUPFAM" id="SSF56219">
    <property type="entry name" value="DNase I-like"/>
    <property type="match status" value="1"/>
</dbReference>
<dbReference type="Proteomes" id="UP000886595">
    <property type="component" value="Unassembled WGS sequence"/>
</dbReference>
<evidence type="ECO:0000313" key="5">
    <source>
        <dbReference type="Proteomes" id="UP000886595"/>
    </source>
</evidence>
<feature type="compositionally biased region" description="Basic residues" evidence="1">
    <location>
        <begin position="473"/>
        <end position="482"/>
    </location>
</feature>
<dbReference type="InterPro" id="IPR005135">
    <property type="entry name" value="Endo/exonuclease/phosphatase"/>
</dbReference>
<proteinExistence type="predicted"/>
<dbReference type="Pfam" id="PF03372">
    <property type="entry name" value="Exo_endo_phos"/>
    <property type="match status" value="1"/>
</dbReference>
<evidence type="ECO:0000256" key="1">
    <source>
        <dbReference type="SAM" id="MobiDB-lite"/>
    </source>
</evidence>
<feature type="region of interest" description="Disordered" evidence="1">
    <location>
        <begin position="462"/>
        <end position="483"/>
    </location>
</feature>
<feature type="domain" description="Endonuclease/exonuclease/phosphatase" evidence="2">
    <location>
        <begin position="511"/>
        <end position="707"/>
    </location>
</feature>
<gene>
    <name evidence="4" type="ORF">Bca52824_001827</name>
</gene>
<feature type="domain" description="DUF4283" evidence="3">
    <location>
        <begin position="104"/>
        <end position="185"/>
    </location>
</feature>
<keyword evidence="5" id="KW-1185">Reference proteome</keyword>